<sequence length="137" mass="16313">MQLQEVTFTTLQLMLCCNPHRNYCIAILAFLVAKCSLRFGTGSSTLTTSKLCQPLIWFMFIWSSLRCLRLFFYARLCYFLCTCIYSVCTQILFIMHTHIIYNARLCYLLYKRIYLLCALILFIMHAYIFIMHAYIIY</sequence>
<protein>
    <submittedName>
        <fullName evidence="3">Uncharacterized protein</fullName>
    </submittedName>
</protein>
<dbReference type="Proteomes" id="UP000887569">
    <property type="component" value="Unplaced"/>
</dbReference>
<dbReference type="WBParaSite" id="PgE104_g003_t01">
    <property type="protein sequence ID" value="PgE104_g003_t01"/>
    <property type="gene ID" value="PgE104_g003"/>
</dbReference>
<reference evidence="3" key="1">
    <citation type="submission" date="2022-11" db="UniProtKB">
        <authorList>
            <consortium name="WormBaseParasite"/>
        </authorList>
    </citation>
    <scope>IDENTIFICATION</scope>
</reference>
<evidence type="ECO:0000313" key="2">
    <source>
        <dbReference type="Proteomes" id="UP000887569"/>
    </source>
</evidence>
<evidence type="ECO:0000313" key="3">
    <source>
        <dbReference type="WBParaSite" id="PgE104_g003_t01"/>
    </source>
</evidence>
<keyword evidence="2" id="KW-1185">Reference proteome</keyword>
<keyword evidence="1" id="KW-0812">Transmembrane</keyword>
<evidence type="ECO:0000256" key="1">
    <source>
        <dbReference type="SAM" id="Phobius"/>
    </source>
</evidence>
<proteinExistence type="predicted"/>
<accession>A0A915A0E0</accession>
<organism evidence="2 3">
    <name type="scientific">Parascaris univalens</name>
    <name type="common">Nematode worm</name>
    <dbReference type="NCBI Taxonomy" id="6257"/>
    <lineage>
        <taxon>Eukaryota</taxon>
        <taxon>Metazoa</taxon>
        <taxon>Ecdysozoa</taxon>
        <taxon>Nematoda</taxon>
        <taxon>Chromadorea</taxon>
        <taxon>Rhabditida</taxon>
        <taxon>Spirurina</taxon>
        <taxon>Ascaridomorpha</taxon>
        <taxon>Ascaridoidea</taxon>
        <taxon>Ascarididae</taxon>
        <taxon>Parascaris</taxon>
    </lineage>
</organism>
<feature type="transmembrane region" description="Helical" evidence="1">
    <location>
        <begin position="20"/>
        <end position="39"/>
    </location>
</feature>
<feature type="transmembrane region" description="Helical" evidence="1">
    <location>
        <begin position="78"/>
        <end position="101"/>
    </location>
</feature>
<keyword evidence="1" id="KW-1133">Transmembrane helix</keyword>
<name>A0A915A0E0_PARUN</name>
<keyword evidence="1" id="KW-0472">Membrane</keyword>
<dbReference type="AlphaFoldDB" id="A0A915A0E0"/>
<feature type="transmembrane region" description="Helical" evidence="1">
    <location>
        <begin position="113"/>
        <end position="136"/>
    </location>
</feature>